<dbReference type="RefSeq" id="XP_004184147.1">
    <property type="nucleotide sequence ID" value="XM_004184099.1"/>
</dbReference>
<dbReference type="Gene3D" id="1.20.58.1030">
    <property type="match status" value="1"/>
</dbReference>
<protein>
    <recommendedName>
        <fullName evidence="5">DNA replication complex GINS protein PSF1</fullName>
    </recommendedName>
</protein>
<dbReference type="OMA" id="YSVNSEV"/>
<name>L7FJK6_ENTIV</name>
<dbReference type="PANTHER" id="PTHR12914">
    <property type="entry name" value="PARTNER OF SLD5"/>
    <property type="match status" value="1"/>
</dbReference>
<dbReference type="VEuPathDB" id="AmoebaDB:EIN_283370"/>
<evidence type="ECO:0000313" key="7">
    <source>
        <dbReference type="EMBL" id="ELP84801.1"/>
    </source>
</evidence>
<dbReference type="PANTHER" id="PTHR12914:SF2">
    <property type="entry name" value="DNA REPLICATION COMPLEX GINS PROTEIN PSF1"/>
    <property type="match status" value="1"/>
</dbReference>
<keyword evidence="8" id="KW-1185">Reference proteome</keyword>
<comment type="subcellular location">
    <subcellularLocation>
        <location evidence="1 5">Nucleus</location>
    </subcellularLocation>
</comment>
<comment type="similarity">
    <text evidence="2 5">Belongs to the GINS1/PSF1 family.</text>
</comment>
<dbReference type="OrthoDB" id="10252587at2759"/>
<evidence type="ECO:0000256" key="4">
    <source>
        <dbReference type="ARBA" id="ARBA00023242"/>
    </source>
</evidence>
<dbReference type="InterPro" id="IPR036224">
    <property type="entry name" value="GINS_bundle-like_dom_sf"/>
</dbReference>
<comment type="subunit">
    <text evidence="5">Component of the GINS complex.</text>
</comment>
<evidence type="ECO:0000256" key="3">
    <source>
        <dbReference type="ARBA" id="ARBA00022705"/>
    </source>
</evidence>
<dbReference type="GeneID" id="14883836"/>
<dbReference type="InterPro" id="IPR005339">
    <property type="entry name" value="GINS_Psf1"/>
</dbReference>
<evidence type="ECO:0000256" key="5">
    <source>
        <dbReference type="RuleBase" id="RU368085"/>
    </source>
</evidence>
<dbReference type="KEGG" id="eiv:EIN_283370"/>
<dbReference type="InterPro" id="IPR021151">
    <property type="entry name" value="GINS_A"/>
</dbReference>
<accession>L7FJK6</accession>
<dbReference type="SUPFAM" id="SSF158573">
    <property type="entry name" value="GINS helical bundle-like"/>
    <property type="match status" value="1"/>
</dbReference>
<organism evidence="7 8">
    <name type="scientific">Entamoeba invadens IP1</name>
    <dbReference type="NCBI Taxonomy" id="370355"/>
    <lineage>
        <taxon>Eukaryota</taxon>
        <taxon>Amoebozoa</taxon>
        <taxon>Evosea</taxon>
        <taxon>Archamoebae</taxon>
        <taxon>Mastigamoebida</taxon>
        <taxon>Entamoebidae</taxon>
        <taxon>Entamoeba</taxon>
    </lineage>
</organism>
<dbReference type="AlphaFoldDB" id="L7FJK6"/>
<keyword evidence="4 5" id="KW-0539">Nucleus</keyword>
<dbReference type="GO" id="GO:1902983">
    <property type="term" value="P:DNA strand elongation involved in mitotic DNA replication"/>
    <property type="evidence" value="ECO:0007669"/>
    <property type="project" value="TreeGrafter"/>
</dbReference>
<gene>
    <name evidence="7" type="ORF">EIN_283370</name>
</gene>
<evidence type="ECO:0000313" key="8">
    <source>
        <dbReference type="Proteomes" id="UP000014680"/>
    </source>
</evidence>
<reference evidence="7 8" key="1">
    <citation type="submission" date="2012-10" db="EMBL/GenBank/DDBJ databases">
        <authorList>
            <person name="Zafar N."/>
            <person name="Inman J."/>
            <person name="Hall N."/>
            <person name="Lorenzi H."/>
            <person name="Caler E."/>
        </authorList>
    </citation>
    <scope>NUCLEOTIDE SEQUENCE [LARGE SCALE GENOMIC DNA]</scope>
    <source>
        <strain evidence="7 8">IP1</strain>
    </source>
</reference>
<dbReference type="Pfam" id="PF05916">
    <property type="entry name" value="Sld5"/>
    <property type="match status" value="1"/>
</dbReference>
<comment type="function">
    <text evidence="5">Required for correct functioning of the GINS complex, a complex that plays an essential role in the initiation of DNA replication, and progression of DNA replication forks. GINS complex seems to bind preferentially to single-stranded DNA.</text>
</comment>
<dbReference type="Proteomes" id="UP000014680">
    <property type="component" value="Unassembled WGS sequence"/>
</dbReference>
<dbReference type="GO" id="GO:0000811">
    <property type="term" value="C:GINS complex"/>
    <property type="evidence" value="ECO:0007669"/>
    <property type="project" value="UniProtKB-UniRule"/>
</dbReference>
<sequence length="190" mass="21293">MSSSTHENLVEAIKELTRCGDALPPANAELIKQVKAELTGFVESSVVNPRMVYALAQRERLHSLFSLYVTERLRRIEKIRWDIGTTIPLSVSVNMTSEEKSYFKKFSSIIGDFSEFIEVDVTTDTNHPPVESTVRVKATITDGMKKLPQAPGIYSMNGFFTLNHDQVQLVERTPTIDALIHIGVLTPDVE</sequence>
<evidence type="ECO:0000256" key="2">
    <source>
        <dbReference type="ARBA" id="ARBA00006677"/>
    </source>
</evidence>
<keyword evidence="3 5" id="KW-0235">DNA replication</keyword>
<evidence type="ECO:0000256" key="1">
    <source>
        <dbReference type="ARBA" id="ARBA00004123"/>
    </source>
</evidence>
<proteinExistence type="inferred from homology"/>
<feature type="domain" description="GINS subunit" evidence="6">
    <location>
        <begin position="57"/>
        <end position="112"/>
    </location>
</feature>
<evidence type="ECO:0000259" key="6">
    <source>
        <dbReference type="Pfam" id="PF05916"/>
    </source>
</evidence>
<dbReference type="EMBL" id="KB207106">
    <property type="protein sequence ID" value="ELP84801.1"/>
    <property type="molecule type" value="Genomic_DNA"/>
</dbReference>